<evidence type="ECO:0000256" key="1">
    <source>
        <dbReference type="ARBA" id="ARBA00001452"/>
    </source>
</evidence>
<dbReference type="FunFam" id="1.50.10.20:FF:000006">
    <property type="entry name" value="Mannan endo-1,6-alpha-mannosidase"/>
    <property type="match status" value="1"/>
</dbReference>
<dbReference type="PANTHER" id="PTHR12145:SF36">
    <property type="entry name" value="MANNAN ENDO-1,6-ALPHA-MANNOSIDASE DCW1"/>
    <property type="match status" value="1"/>
</dbReference>
<comment type="subcellular location">
    <subcellularLocation>
        <location evidence="2">Endomembrane system</location>
    </subcellularLocation>
</comment>
<evidence type="ECO:0000313" key="14">
    <source>
        <dbReference type="Proteomes" id="UP000285146"/>
    </source>
</evidence>
<comment type="similarity">
    <text evidence="3 10">Belongs to the glycosyl hydrolase 76 family.</text>
</comment>
<dbReference type="InParanoid" id="A0A423W8A7"/>
<keyword evidence="6 10" id="KW-0378">Hydrolase</keyword>
<feature type="chain" id="PRO_5019181513" description="Mannan endo-1,6-alpha-mannosidase" evidence="12">
    <location>
        <begin position="22"/>
        <end position="465"/>
    </location>
</feature>
<feature type="compositionally biased region" description="Polar residues" evidence="11">
    <location>
        <begin position="426"/>
        <end position="436"/>
    </location>
</feature>
<dbReference type="GO" id="GO:0008496">
    <property type="term" value="F:mannan endo-1,6-alpha-mannosidase activity"/>
    <property type="evidence" value="ECO:0007669"/>
    <property type="project" value="UniProtKB-UniRule"/>
</dbReference>
<dbReference type="GO" id="GO:0016052">
    <property type="term" value="P:carbohydrate catabolic process"/>
    <property type="evidence" value="ECO:0007669"/>
    <property type="project" value="InterPro"/>
</dbReference>
<dbReference type="InterPro" id="IPR014480">
    <property type="entry name" value="Mannan-1_6-alpha_mannosidase"/>
</dbReference>
<evidence type="ECO:0000256" key="3">
    <source>
        <dbReference type="ARBA" id="ARBA00009699"/>
    </source>
</evidence>
<dbReference type="EC" id="3.2.1.101" evidence="4 10"/>
<evidence type="ECO:0000256" key="4">
    <source>
        <dbReference type="ARBA" id="ARBA00012350"/>
    </source>
</evidence>
<dbReference type="Pfam" id="PF03663">
    <property type="entry name" value="Glyco_hydro_76"/>
    <property type="match status" value="1"/>
</dbReference>
<protein>
    <recommendedName>
        <fullName evidence="4 10">Mannan endo-1,6-alpha-mannosidase</fullName>
        <ecNumber evidence="4 10">3.2.1.101</ecNumber>
    </recommendedName>
</protein>
<evidence type="ECO:0000256" key="2">
    <source>
        <dbReference type="ARBA" id="ARBA00004308"/>
    </source>
</evidence>
<feature type="region of interest" description="Disordered" evidence="11">
    <location>
        <begin position="411"/>
        <end position="439"/>
    </location>
</feature>
<comment type="catalytic activity">
    <reaction evidence="1 10">
        <text>Random hydrolysis of (1-&gt;6)-alpha-D-mannosidic linkages in unbranched (1-&gt;6)-mannans.</text>
        <dbReference type="EC" id="3.2.1.101"/>
    </reaction>
</comment>
<feature type="signal peptide" evidence="12">
    <location>
        <begin position="1"/>
        <end position="21"/>
    </location>
</feature>
<dbReference type="Proteomes" id="UP000285146">
    <property type="component" value="Unassembled WGS sequence"/>
</dbReference>
<evidence type="ECO:0000256" key="12">
    <source>
        <dbReference type="SAM" id="SignalP"/>
    </source>
</evidence>
<dbReference type="EMBL" id="LKEB01000058">
    <property type="protein sequence ID" value="ROV99562.1"/>
    <property type="molecule type" value="Genomic_DNA"/>
</dbReference>
<dbReference type="InterPro" id="IPR005198">
    <property type="entry name" value="Glyco_hydro_76"/>
</dbReference>
<name>A0A423W8A7_9PEZI</name>
<keyword evidence="5 12" id="KW-0732">Signal</keyword>
<keyword evidence="9 10" id="KW-0326">Glycosidase</keyword>
<accession>A0A423W8A7</accession>
<keyword evidence="14" id="KW-1185">Reference proteome</keyword>
<dbReference type="PANTHER" id="PTHR12145">
    <property type="entry name" value="MANNAN ENDO-1,6-ALPHA-MANNOSIDASE DCW1"/>
    <property type="match status" value="1"/>
</dbReference>
<dbReference type="AlphaFoldDB" id="A0A423W8A7"/>
<evidence type="ECO:0000256" key="5">
    <source>
        <dbReference type="ARBA" id="ARBA00022729"/>
    </source>
</evidence>
<comment type="caution">
    <text evidence="13">The sequence shown here is derived from an EMBL/GenBank/DDBJ whole genome shotgun (WGS) entry which is preliminary data.</text>
</comment>
<organism evidence="13 14">
    <name type="scientific">Cytospora leucostoma</name>
    <dbReference type="NCBI Taxonomy" id="1230097"/>
    <lineage>
        <taxon>Eukaryota</taxon>
        <taxon>Fungi</taxon>
        <taxon>Dikarya</taxon>
        <taxon>Ascomycota</taxon>
        <taxon>Pezizomycotina</taxon>
        <taxon>Sordariomycetes</taxon>
        <taxon>Sordariomycetidae</taxon>
        <taxon>Diaporthales</taxon>
        <taxon>Cytosporaceae</taxon>
        <taxon>Cytospora</taxon>
    </lineage>
</organism>
<evidence type="ECO:0000256" key="11">
    <source>
        <dbReference type="SAM" id="MobiDB-lite"/>
    </source>
</evidence>
<keyword evidence="8" id="KW-0325">Glycoprotein</keyword>
<evidence type="ECO:0000256" key="7">
    <source>
        <dbReference type="ARBA" id="ARBA00023136"/>
    </source>
</evidence>
<dbReference type="PIRSF" id="PIRSF016302">
    <property type="entry name" value="Man_a_manosd"/>
    <property type="match status" value="1"/>
</dbReference>
<reference evidence="13 14" key="1">
    <citation type="submission" date="2015-09" db="EMBL/GenBank/DDBJ databases">
        <title>Host preference determinants of Valsa canker pathogens revealed by comparative genomics.</title>
        <authorList>
            <person name="Yin Z."/>
            <person name="Huang L."/>
        </authorList>
    </citation>
    <scope>NUCLEOTIDE SEQUENCE [LARGE SCALE GENOMIC DNA]</scope>
    <source>
        <strain evidence="13 14">SXYLt</strain>
    </source>
</reference>
<proteinExistence type="inferred from homology"/>
<dbReference type="InterPro" id="IPR008928">
    <property type="entry name" value="6-hairpin_glycosidase_sf"/>
</dbReference>
<dbReference type="OrthoDB" id="4187847at2759"/>
<gene>
    <name evidence="13" type="ORF">VPNG_07709</name>
</gene>
<dbReference type="Gene3D" id="1.50.10.20">
    <property type="match status" value="1"/>
</dbReference>
<dbReference type="SUPFAM" id="SSF48208">
    <property type="entry name" value="Six-hairpin glycosidases"/>
    <property type="match status" value="1"/>
</dbReference>
<keyword evidence="7" id="KW-0472">Membrane</keyword>
<evidence type="ECO:0000256" key="6">
    <source>
        <dbReference type="ARBA" id="ARBA00022801"/>
    </source>
</evidence>
<evidence type="ECO:0000256" key="10">
    <source>
        <dbReference type="PIRNR" id="PIRNR016302"/>
    </source>
</evidence>
<dbReference type="GO" id="GO:0009272">
    <property type="term" value="P:fungal-type cell wall biogenesis"/>
    <property type="evidence" value="ECO:0007669"/>
    <property type="project" value="TreeGrafter"/>
</dbReference>
<dbReference type="GO" id="GO:0012505">
    <property type="term" value="C:endomembrane system"/>
    <property type="evidence" value="ECO:0007669"/>
    <property type="project" value="UniProtKB-SubCell"/>
</dbReference>
<feature type="compositionally biased region" description="Low complexity" evidence="11">
    <location>
        <begin position="411"/>
        <end position="425"/>
    </location>
</feature>
<sequence length="465" mass="49884">MSSLALRAALASSILASVAGAAYSIASNADIKSSAAQLAYDTMIYYKGNQSGQTPGILPGPPPAGDYYWWEGGALWGTMIDYWHFTGDTTYNKVVTQAMLFQVGPNLDYMPPNVTASLGNDDQASSVFWDSVGFWGMSAMTAAENNFPDPPADEPQWLALAQAVFNTQADPSRHDDSCGGGLRWQIPLSNNGYDYKNSIANGCFFNLGARLARYTGNQTYADWAEKSWDWVRGVGFMDNAYNIYDGAHVGTNCTDINKAQFSYNNGVYLLGAAHMYNFTDGSEVWKDRLQKLLDATIKVFFPDHIAYEVACESIMTCTTDMLSFKGYVHRWMATTTQLAPFTYDQIMPVLKTSTAAAIKQCTGGTTGRQCGFGWWSGTFDGSVGAGQQMNVLGAVSSLLIDRVVAPVTNSTGGTSVGNNNAGASSDNFRGSTTPPTTGDKAGASILTIIILATAAGTFGWMSTGT</sequence>
<evidence type="ECO:0000256" key="9">
    <source>
        <dbReference type="ARBA" id="ARBA00023295"/>
    </source>
</evidence>
<evidence type="ECO:0000313" key="13">
    <source>
        <dbReference type="EMBL" id="ROV99562.1"/>
    </source>
</evidence>
<dbReference type="STRING" id="1230097.A0A423W8A7"/>
<evidence type="ECO:0000256" key="8">
    <source>
        <dbReference type="ARBA" id="ARBA00023180"/>
    </source>
</evidence>